<proteinExistence type="predicted"/>
<reference evidence="1" key="1">
    <citation type="submission" date="2020-08" db="EMBL/GenBank/DDBJ databases">
        <title>Complete genome sequence of Weissella confusa strain FS54 provides insights into metabolic potential.</title>
        <authorList>
            <person name="Fhoula I."/>
            <person name="Najjari A."/>
            <person name="Lekired A."/>
            <person name="Bessrour-Aouam N."/>
            <person name="Jaballah S."/>
            <person name="Klibi N."/>
            <person name="Ouzari H.-I."/>
        </authorList>
    </citation>
    <scope>NUCLEOTIDE SEQUENCE</scope>
    <source>
        <strain evidence="1">FS54</strain>
    </source>
</reference>
<name>A0A413FMI7_WEICO</name>
<sequence length="160" mass="18295">MSKTYQEFVEAHKRNERKMPFAPVVTGPLLFPFFKDVLEPIPEVMINDDGLPVVVTKDDLLYFLKHNISPFVTVGMANKTMWEAMNAIKAASHSDWAKSGPGIFTLPTRFIEKRIKQSVMLRFARDKEFVTQIGKLEKITAEFGDGEPDKQPEQTTWYLG</sequence>
<dbReference type="RefSeq" id="WP_118704726.1">
    <property type="nucleotide sequence ID" value="NZ_CABJBN010000018.1"/>
</dbReference>
<gene>
    <name evidence="1" type="ORF">H7R52_19160</name>
</gene>
<protein>
    <submittedName>
        <fullName evidence="1">Uncharacterized protein</fullName>
    </submittedName>
</protein>
<evidence type="ECO:0000313" key="1">
    <source>
        <dbReference type="EMBL" id="MBC6499861.1"/>
    </source>
</evidence>
<accession>A0A413FMI7</accession>
<comment type="caution">
    <text evidence="1">The sequence shown here is derived from an EMBL/GenBank/DDBJ whole genome shotgun (WGS) entry which is preliminary data.</text>
</comment>
<dbReference type="EMBL" id="JACSZT010000024">
    <property type="protein sequence ID" value="MBC6499861.1"/>
    <property type="molecule type" value="Genomic_DNA"/>
</dbReference>
<dbReference type="AlphaFoldDB" id="A0A413FMI7"/>
<dbReference type="Proteomes" id="UP000650485">
    <property type="component" value="Unassembled WGS sequence"/>
</dbReference>
<organism evidence="1 2">
    <name type="scientific">Weissella confusa</name>
    <name type="common">Lactobacillus confusus</name>
    <dbReference type="NCBI Taxonomy" id="1583"/>
    <lineage>
        <taxon>Bacteria</taxon>
        <taxon>Bacillati</taxon>
        <taxon>Bacillota</taxon>
        <taxon>Bacilli</taxon>
        <taxon>Lactobacillales</taxon>
        <taxon>Lactobacillaceae</taxon>
        <taxon>Weissella</taxon>
    </lineage>
</organism>
<evidence type="ECO:0000313" key="2">
    <source>
        <dbReference type="Proteomes" id="UP000650485"/>
    </source>
</evidence>